<evidence type="ECO:0000256" key="3">
    <source>
        <dbReference type="ARBA" id="ARBA00012161"/>
    </source>
</evidence>
<dbReference type="PANTHER" id="PTHR15092">
    <property type="entry name" value="POLY A -SPECIFIC RIBONUCLEASE/TARGET OF EGR1, MEMBER 1"/>
    <property type="match status" value="1"/>
</dbReference>
<evidence type="ECO:0000313" key="10">
    <source>
        <dbReference type="EMBL" id="CDW37475.1"/>
    </source>
</evidence>
<dbReference type="PROSITE" id="PS51061">
    <property type="entry name" value="R3H"/>
    <property type="match status" value="1"/>
</dbReference>
<dbReference type="GO" id="GO:0046872">
    <property type="term" value="F:metal ion binding"/>
    <property type="evidence" value="ECO:0007669"/>
    <property type="project" value="InterPro"/>
</dbReference>
<sequence length="581" mass="66511">MLKRLSRELYRFLRQSNNYLSRRKKEKIKMDVTKRNFDEGLLNQIREEVDSCSFVSFDCEFSGIHAESNVCSLDSLSERYEKTIRPSITQFIVFQFGLSIFSPGSISGTLKNRSYNFHVWQGSSVPSMDVRFLCQSSSIDFLAGQNFDFNKLFKEGISYIRLSDASRLKQNLIEKQNTKLDYPSSIAIPEQQEDFLKDIHQRIQKYISDDKEEEAPLELPSCNGFQRKLIYQTVRETFGQEVYLETNKKRLLLVNKLRSREKNQQLELEEFDKILGFSKIVRIISESKKPLVGHNMMLDLCFTINQFVAPLPETYEEFKTLAHKMFPEVYDTKVMANIGPVKEHVLNSTLEDLVAKLKESPFKIPKLESKDDAYAESGLYHEAGFDAYITGLCFLGMKDYLIRQMSSSEDKSKIVLPYSNKIAVMRINDVPYLNLDGDDIFPDRSHVFYVTFPSLWKTTDLNSLFSSFGNVQISWLSDTSAYVSLYQKNLAGSVMDSLNCSSVYSLTPYDKHKNGNVPSSITPLLEKSDIFNTSNLSSPTNNTKKRAVSPNGTPDASLKRSKSKPEAPSTLNIFPESSTWD</sequence>
<dbReference type="SUPFAM" id="SSF54928">
    <property type="entry name" value="RNA-binding domain, RBD"/>
    <property type="match status" value="1"/>
</dbReference>
<feature type="region of interest" description="Disordered" evidence="8">
    <location>
        <begin position="532"/>
        <end position="581"/>
    </location>
</feature>
<proteinExistence type="inferred from homology"/>
<dbReference type="GO" id="GO:1990432">
    <property type="term" value="P:siRNA 3'-end processing"/>
    <property type="evidence" value="ECO:0007669"/>
    <property type="project" value="TreeGrafter"/>
</dbReference>
<dbReference type="GO" id="GO:0000289">
    <property type="term" value="P:nuclear-transcribed mRNA poly(A) tail shortening"/>
    <property type="evidence" value="ECO:0007669"/>
    <property type="project" value="TreeGrafter"/>
</dbReference>
<dbReference type="InterPro" id="IPR001374">
    <property type="entry name" value="R3H_dom"/>
</dbReference>
<evidence type="ECO:0000256" key="4">
    <source>
        <dbReference type="ARBA" id="ARBA00015918"/>
    </source>
</evidence>
<feature type="domain" description="R3H" evidence="9">
    <location>
        <begin position="193"/>
        <end position="258"/>
    </location>
</feature>
<protein>
    <recommendedName>
        <fullName evidence="4">Poly(A)-specific ribonuclease PARN</fullName>
        <ecNumber evidence="3">3.1.13.4</ecNumber>
    </recommendedName>
    <alternativeName>
        <fullName evidence="7">Polyadenylate-specific ribonuclease</fullName>
    </alternativeName>
</protein>
<dbReference type="InterPro" id="IPR014789">
    <property type="entry name" value="PolyA-riboNase_RNA-binding"/>
</dbReference>
<dbReference type="EMBL" id="HACA01020114">
    <property type="protein sequence ID" value="CDW37475.1"/>
    <property type="molecule type" value="Transcribed_RNA"/>
</dbReference>
<feature type="compositionally biased region" description="Low complexity" evidence="8">
    <location>
        <begin position="532"/>
        <end position="542"/>
    </location>
</feature>
<dbReference type="CDD" id="cd12428">
    <property type="entry name" value="RRM_PARN"/>
    <property type="match status" value="1"/>
</dbReference>
<dbReference type="InterPro" id="IPR036397">
    <property type="entry name" value="RNaseH_sf"/>
</dbReference>
<evidence type="ECO:0000256" key="7">
    <source>
        <dbReference type="ARBA" id="ARBA00031923"/>
    </source>
</evidence>
<dbReference type="Pfam" id="PF08675">
    <property type="entry name" value="RNA_bind"/>
    <property type="match status" value="1"/>
</dbReference>
<keyword evidence="5" id="KW-0540">Nuclease</keyword>
<evidence type="ECO:0000256" key="5">
    <source>
        <dbReference type="ARBA" id="ARBA00022722"/>
    </source>
</evidence>
<evidence type="ECO:0000256" key="2">
    <source>
        <dbReference type="ARBA" id="ARBA00008372"/>
    </source>
</evidence>
<dbReference type="InterPro" id="IPR006941">
    <property type="entry name" value="RNase_CAF1"/>
</dbReference>
<dbReference type="GO" id="GO:1990431">
    <property type="term" value="P:priRNA 3'-end processing"/>
    <property type="evidence" value="ECO:0007669"/>
    <property type="project" value="TreeGrafter"/>
</dbReference>
<dbReference type="GO" id="GO:0005634">
    <property type="term" value="C:nucleus"/>
    <property type="evidence" value="ECO:0007669"/>
    <property type="project" value="InterPro"/>
</dbReference>
<name>A0A0K2UHB7_LEPSM</name>
<evidence type="ECO:0000256" key="8">
    <source>
        <dbReference type="SAM" id="MobiDB-lite"/>
    </source>
</evidence>
<dbReference type="InterPro" id="IPR036867">
    <property type="entry name" value="R3H_dom_sf"/>
</dbReference>
<evidence type="ECO:0000259" key="9">
    <source>
        <dbReference type="PROSITE" id="PS51061"/>
    </source>
</evidence>
<organism evidence="10">
    <name type="scientific">Lepeophtheirus salmonis</name>
    <name type="common">Salmon louse</name>
    <name type="synonym">Caligus salmonis</name>
    <dbReference type="NCBI Taxonomy" id="72036"/>
    <lineage>
        <taxon>Eukaryota</taxon>
        <taxon>Metazoa</taxon>
        <taxon>Ecdysozoa</taxon>
        <taxon>Arthropoda</taxon>
        <taxon>Crustacea</taxon>
        <taxon>Multicrustacea</taxon>
        <taxon>Hexanauplia</taxon>
        <taxon>Copepoda</taxon>
        <taxon>Siphonostomatoida</taxon>
        <taxon>Caligidae</taxon>
        <taxon>Lepeophtheirus</taxon>
    </lineage>
</organism>
<evidence type="ECO:0000256" key="6">
    <source>
        <dbReference type="ARBA" id="ARBA00022839"/>
    </source>
</evidence>
<dbReference type="AlphaFoldDB" id="A0A0K2UHB7"/>
<dbReference type="EC" id="3.1.13.4" evidence="3"/>
<dbReference type="InterPro" id="IPR012337">
    <property type="entry name" value="RNaseH-like_sf"/>
</dbReference>
<feature type="compositionally biased region" description="Polar residues" evidence="8">
    <location>
        <begin position="569"/>
        <end position="581"/>
    </location>
</feature>
<dbReference type="InterPro" id="IPR051181">
    <property type="entry name" value="CAF1_poly(A)_ribonucleases"/>
</dbReference>
<evidence type="ECO:0000256" key="1">
    <source>
        <dbReference type="ARBA" id="ARBA00001663"/>
    </source>
</evidence>
<accession>A0A0K2UHB7</accession>
<dbReference type="GO" id="GO:0005737">
    <property type="term" value="C:cytoplasm"/>
    <property type="evidence" value="ECO:0007669"/>
    <property type="project" value="InterPro"/>
</dbReference>
<dbReference type="GO" id="GO:0003723">
    <property type="term" value="F:RNA binding"/>
    <property type="evidence" value="ECO:0007669"/>
    <property type="project" value="InterPro"/>
</dbReference>
<keyword evidence="6" id="KW-0269">Exonuclease</keyword>
<dbReference type="Gene3D" id="3.30.70.330">
    <property type="match status" value="1"/>
</dbReference>
<dbReference type="PANTHER" id="PTHR15092:SF44">
    <property type="entry name" value="POLY(A)-SPECIFIC RIBONUCLEASE PARN"/>
    <property type="match status" value="1"/>
</dbReference>
<dbReference type="InterPro" id="IPR035979">
    <property type="entry name" value="RBD_domain_sf"/>
</dbReference>
<dbReference type="SUPFAM" id="SSF82708">
    <property type="entry name" value="R3H domain"/>
    <property type="match status" value="1"/>
</dbReference>
<dbReference type="SUPFAM" id="SSF53098">
    <property type="entry name" value="Ribonuclease H-like"/>
    <property type="match status" value="1"/>
</dbReference>
<keyword evidence="6" id="KW-0378">Hydrolase</keyword>
<dbReference type="OrthoDB" id="1432093at2759"/>
<reference evidence="10" key="1">
    <citation type="submission" date="2014-05" db="EMBL/GenBank/DDBJ databases">
        <authorList>
            <person name="Chronopoulou M."/>
        </authorList>
    </citation>
    <scope>NUCLEOTIDE SEQUENCE</scope>
    <source>
        <tissue evidence="10">Whole organism</tissue>
    </source>
</reference>
<dbReference type="InterPro" id="IPR012677">
    <property type="entry name" value="Nucleotide-bd_a/b_plait_sf"/>
</dbReference>
<comment type="similarity">
    <text evidence="2">Belongs to the CAF1 family.</text>
</comment>
<dbReference type="Pfam" id="PF04857">
    <property type="entry name" value="CAF1"/>
    <property type="match status" value="1"/>
</dbReference>
<dbReference type="Gene3D" id="3.30.420.10">
    <property type="entry name" value="Ribonuclease H-like superfamily/Ribonuclease H"/>
    <property type="match status" value="2"/>
</dbReference>
<comment type="catalytic activity">
    <reaction evidence="1">
        <text>Exonucleolytic cleavage of poly(A) to 5'-AMP.</text>
        <dbReference type="EC" id="3.1.13.4"/>
    </reaction>
</comment>
<dbReference type="GO" id="GO:0004535">
    <property type="term" value="F:poly(A)-specific ribonuclease activity"/>
    <property type="evidence" value="ECO:0007669"/>
    <property type="project" value="UniProtKB-EC"/>
</dbReference>